<dbReference type="Proteomes" id="UP001052739">
    <property type="component" value="Unassembled WGS sequence"/>
</dbReference>
<dbReference type="Pfam" id="PF13191">
    <property type="entry name" value="AAA_16"/>
    <property type="match status" value="1"/>
</dbReference>
<feature type="compositionally biased region" description="Basic residues" evidence="1">
    <location>
        <begin position="846"/>
        <end position="866"/>
    </location>
</feature>
<accession>A0ABQ3PKC7</accession>
<dbReference type="InterPro" id="IPR027417">
    <property type="entry name" value="P-loop_NTPase"/>
</dbReference>
<dbReference type="InterPro" id="IPR041664">
    <property type="entry name" value="AAA_16"/>
</dbReference>
<feature type="domain" description="AAA+ ATPase" evidence="2">
    <location>
        <begin position="19"/>
        <end position="326"/>
    </location>
</feature>
<evidence type="ECO:0000259" key="2">
    <source>
        <dbReference type="SMART" id="SM00382"/>
    </source>
</evidence>
<dbReference type="Gene3D" id="3.40.50.300">
    <property type="entry name" value="P-loop containing nucleotide triphosphate hydrolases"/>
    <property type="match status" value="1"/>
</dbReference>
<dbReference type="Gene3D" id="1.25.40.10">
    <property type="entry name" value="Tetratricopeptide repeat domain"/>
    <property type="match status" value="1"/>
</dbReference>
<feature type="region of interest" description="Disordered" evidence="1">
    <location>
        <begin position="828"/>
        <end position="942"/>
    </location>
</feature>
<dbReference type="InterPro" id="IPR011990">
    <property type="entry name" value="TPR-like_helical_dom_sf"/>
</dbReference>
<dbReference type="SUPFAM" id="SSF48452">
    <property type="entry name" value="TPR-like"/>
    <property type="match status" value="1"/>
</dbReference>
<proteinExistence type="predicted"/>
<protein>
    <submittedName>
        <fullName evidence="3">Transcriptional regulator</fullName>
    </submittedName>
</protein>
<feature type="compositionally biased region" description="Basic and acidic residues" evidence="1">
    <location>
        <begin position="828"/>
        <end position="838"/>
    </location>
</feature>
<evidence type="ECO:0000256" key="1">
    <source>
        <dbReference type="SAM" id="MobiDB-lite"/>
    </source>
</evidence>
<gene>
    <name evidence="3" type="ORF">Shyd_68340</name>
</gene>
<reference evidence="3" key="1">
    <citation type="submission" date="2024-05" db="EMBL/GenBank/DDBJ databases">
        <title>Whole genome shotgun sequence of Streptomyces hydrogenans NBRC 13475.</title>
        <authorList>
            <person name="Komaki H."/>
            <person name="Tamura T."/>
        </authorList>
    </citation>
    <scope>NUCLEOTIDE SEQUENCE</scope>
    <source>
        <strain evidence="3">NBRC 13475</strain>
    </source>
</reference>
<organism evidence="3 4">
    <name type="scientific">Streptomyces hydrogenans</name>
    <dbReference type="NCBI Taxonomy" id="1873719"/>
    <lineage>
        <taxon>Bacteria</taxon>
        <taxon>Bacillati</taxon>
        <taxon>Actinomycetota</taxon>
        <taxon>Actinomycetes</taxon>
        <taxon>Kitasatosporales</taxon>
        <taxon>Streptomycetaceae</taxon>
        <taxon>Streptomyces</taxon>
    </lineage>
</organism>
<dbReference type="EMBL" id="BNDW01000074">
    <property type="protein sequence ID" value="GHI25463.1"/>
    <property type="molecule type" value="Genomic_DNA"/>
</dbReference>
<dbReference type="SMART" id="SM00382">
    <property type="entry name" value="AAA"/>
    <property type="match status" value="1"/>
</dbReference>
<feature type="region of interest" description="Disordered" evidence="1">
    <location>
        <begin position="786"/>
        <end position="811"/>
    </location>
</feature>
<dbReference type="InterPro" id="IPR003593">
    <property type="entry name" value="AAA+_ATPase"/>
</dbReference>
<name>A0ABQ3PKC7_9ACTN</name>
<sequence>MWMNAFHEAGPLLPEDVHHTRRVVLSGPPGSGKTTAAGALGRRLGLPVLRLAPRPQDARVPCAGLLELALALQALPAARELTAELDEAAGRPGSPDDAGSALRLRRQTAAVLREAPPMTLVVDNAQWLDPASAAVLGWALRLTPDLPVIAAERTWRPEAAGHWCGENAYAVRIPPLTNSQVATLLSPYRLAPREVTRIHTHSGGNPALALALADASCPLPDRDGDSGRALPPTASRLVGEWLDEVPAQVRELLTLAALDDRPDLDLLDEVAGPAAEALLAQAEAAGLVDLGQPDRTVRFTASAIGAELAARQPDHARRLLHARLAEASRDSVRRDRHTVLAADAADPRSARRAARAAVRARQRGDHALAAELSLLAAQRTPHEDGDLLTQRALTAVRDAAHYGDLPRGRAAARLIVGHDTTPDQRVDALVALIDASGQHLHGADELFAAALHAAAGRRDLTAQILIRQSIWANVNEGDPQRACALAGRATDLAEAVGDTTTTAMALTMRARLQRVLGHPDTETTLSRALSLPRAASVPANSTPQHLAARHALFDDRPDEARTTLLPLLVEAERMGDAEATVDILRSLAEAELRAGRCARALDHAHRAQALTDGTALSPAPACYTSALVEGTAGRTDLALAHARRGVDASRQEDNRVFLSRNLFALGHLLLVTGRPKEALEALEEVRTLEGLQQVRDPSILRWHPELAETLIVLGHLDQARSLLDDTRRTATDLGRDAVLPALERTQALLDAARGNFGTAARRLNDAAGRLRHLPLERGRTLLALSHTERRGRRRASARTAARSATDLFTTHQAHPWAQTAIHTLGRLEDAPTDDDARPRLTSARTTLRRTRRRRSEQPRHRHHPHRQRQDGRSDPHPRLPETRPPLTLPTRAHRHTGTRVTRDGPEPAELTVVARPDEHLPSRTSAPGQRRGDGPARVCQSSGSVSCSVVTESAAIRGGCGGEEGWSLLVRASGARSVWSWC</sequence>
<evidence type="ECO:0000313" key="3">
    <source>
        <dbReference type="EMBL" id="GHI25463.1"/>
    </source>
</evidence>
<feature type="compositionally biased region" description="Basic and acidic residues" evidence="1">
    <location>
        <begin position="867"/>
        <end position="881"/>
    </location>
</feature>
<evidence type="ECO:0000313" key="4">
    <source>
        <dbReference type="Proteomes" id="UP001052739"/>
    </source>
</evidence>
<comment type="caution">
    <text evidence="3">The sequence shown here is derived from an EMBL/GenBank/DDBJ whole genome shotgun (WGS) entry which is preliminary data.</text>
</comment>
<keyword evidence="4" id="KW-1185">Reference proteome</keyword>
<dbReference type="SUPFAM" id="SSF52540">
    <property type="entry name" value="P-loop containing nucleoside triphosphate hydrolases"/>
    <property type="match status" value="1"/>
</dbReference>